<dbReference type="PANTHER" id="PTHR42953:SF3">
    <property type="entry name" value="HIGH-AFFINITY ZINC UPTAKE SYSTEM PROTEIN ZNUA"/>
    <property type="match status" value="1"/>
</dbReference>
<reference evidence="6" key="1">
    <citation type="submission" date="2023-07" db="EMBL/GenBank/DDBJ databases">
        <authorList>
            <person name="Aktuganov G."/>
            <person name="Boyko T."/>
            <person name="Delegan Y."/>
            <person name="Galimzianova N."/>
            <person name="Gilvanova E."/>
            <person name="Korobov V."/>
            <person name="Kuzmina L."/>
            <person name="Melentiev A."/>
            <person name="Milman P."/>
            <person name="Ryabova A."/>
            <person name="Stupak E."/>
            <person name="Yasakov T."/>
            <person name="Zharikova N."/>
            <person name="Zhurenko E."/>
        </authorList>
    </citation>
    <scope>NUCLEOTIDE SEQUENCE</scope>
    <source>
        <strain evidence="6">IB-739</strain>
    </source>
</reference>
<dbReference type="InterPro" id="IPR006129">
    <property type="entry name" value="AdhesinB"/>
</dbReference>
<organism evidence="6 7">
    <name type="scientific">Paenibacillus ehimensis</name>
    <dbReference type="NCBI Taxonomy" id="79264"/>
    <lineage>
        <taxon>Bacteria</taxon>
        <taxon>Bacillati</taxon>
        <taxon>Bacillota</taxon>
        <taxon>Bacilli</taxon>
        <taxon>Bacillales</taxon>
        <taxon>Paenibacillaceae</taxon>
        <taxon>Paenibacillus</taxon>
    </lineage>
</organism>
<keyword evidence="3" id="KW-0732">Signal</keyword>
<feature type="region of interest" description="Disordered" evidence="5">
    <location>
        <begin position="122"/>
        <end position="172"/>
    </location>
</feature>
<accession>A0ABT8V659</accession>
<evidence type="ECO:0000256" key="3">
    <source>
        <dbReference type="ARBA" id="ARBA00022729"/>
    </source>
</evidence>
<evidence type="ECO:0000256" key="2">
    <source>
        <dbReference type="ARBA" id="ARBA00022448"/>
    </source>
</evidence>
<dbReference type="SUPFAM" id="SSF53807">
    <property type="entry name" value="Helical backbone' metal receptor"/>
    <property type="match status" value="1"/>
</dbReference>
<keyword evidence="7" id="KW-1185">Reference proteome</keyword>
<dbReference type="Proteomes" id="UP001168883">
    <property type="component" value="Unassembled WGS sequence"/>
</dbReference>
<dbReference type="PRINTS" id="PR00691">
    <property type="entry name" value="ADHESINB"/>
</dbReference>
<protein>
    <submittedName>
        <fullName evidence="6">Metal ABC transporter substrate-binding protein</fullName>
    </submittedName>
</protein>
<dbReference type="PRINTS" id="PR00690">
    <property type="entry name" value="ADHESNFAMILY"/>
</dbReference>
<dbReference type="EMBL" id="JAUMKJ010000008">
    <property type="protein sequence ID" value="MDO3676905.1"/>
    <property type="molecule type" value="Genomic_DNA"/>
</dbReference>
<dbReference type="Pfam" id="PF01297">
    <property type="entry name" value="ZnuA"/>
    <property type="match status" value="1"/>
</dbReference>
<sequence>MKRTFIQRAILPVILVLLLSTLLSACGGRSQPALVNGKINIVASFYPLYDFASKIGGDHVNVVNLVPAGVEPHDWSPKSRDIQNLTKSDLFVYLGAGFEGWVHDTLDSLKKDSKTVVVEASRGIELLPGTEEEHGDEHGHNEKKDDHGHDEKKEEGKDEHGHDHGNTDPHVWLSPANAKQLAVNIKDALIQVDTAHKADYEANFKKLADRLEQLDGKYKSELAKTSKKDIVVTHQSFGYLAKAYGLNQKAIMGLAPDAEPTSKDMKNILQFIKDNQVKYIFFEELVSDKLAKTLAKDAGVETLVLSPIEGLTEEQAKKGDDYVSLMENNLNNLLKALQ</sequence>
<name>A0ABT8V659_9BACL</name>
<evidence type="ECO:0000256" key="4">
    <source>
        <dbReference type="RuleBase" id="RU003512"/>
    </source>
</evidence>
<dbReference type="RefSeq" id="WP_025847139.1">
    <property type="nucleotide sequence ID" value="NZ_JAUMKJ010000008.1"/>
</dbReference>
<dbReference type="PANTHER" id="PTHR42953">
    <property type="entry name" value="HIGH-AFFINITY ZINC UPTAKE SYSTEM PROTEIN ZNUA-RELATED"/>
    <property type="match status" value="1"/>
</dbReference>
<feature type="compositionally biased region" description="Basic and acidic residues" evidence="5">
    <location>
        <begin position="131"/>
        <end position="167"/>
    </location>
</feature>
<dbReference type="Gene3D" id="3.40.50.1980">
    <property type="entry name" value="Nitrogenase molybdenum iron protein domain"/>
    <property type="match status" value="2"/>
</dbReference>
<evidence type="ECO:0000313" key="6">
    <source>
        <dbReference type="EMBL" id="MDO3676905.1"/>
    </source>
</evidence>
<evidence type="ECO:0000313" key="7">
    <source>
        <dbReference type="Proteomes" id="UP001168883"/>
    </source>
</evidence>
<dbReference type="InterPro" id="IPR050492">
    <property type="entry name" value="Bact_metal-bind_prot9"/>
</dbReference>
<proteinExistence type="inferred from homology"/>
<dbReference type="InterPro" id="IPR006127">
    <property type="entry name" value="ZnuA-like"/>
</dbReference>
<comment type="caution">
    <text evidence="6">The sequence shown here is derived from an EMBL/GenBank/DDBJ whole genome shotgun (WGS) entry which is preliminary data.</text>
</comment>
<dbReference type="CDD" id="cd01017">
    <property type="entry name" value="AdcA"/>
    <property type="match status" value="1"/>
</dbReference>
<keyword evidence="2 4" id="KW-0813">Transport</keyword>
<gene>
    <name evidence="6" type="ORF">Q3C12_07810</name>
</gene>
<dbReference type="InterPro" id="IPR006128">
    <property type="entry name" value="Lipoprotein_PsaA-like"/>
</dbReference>
<evidence type="ECO:0000256" key="5">
    <source>
        <dbReference type="SAM" id="MobiDB-lite"/>
    </source>
</evidence>
<dbReference type="PROSITE" id="PS51257">
    <property type="entry name" value="PROKAR_LIPOPROTEIN"/>
    <property type="match status" value="1"/>
</dbReference>
<comment type="similarity">
    <text evidence="1 4">Belongs to the bacterial solute-binding protein 9 family.</text>
</comment>
<evidence type="ECO:0000256" key="1">
    <source>
        <dbReference type="ARBA" id="ARBA00011028"/>
    </source>
</evidence>